<dbReference type="GO" id="GO:0005886">
    <property type="term" value="C:plasma membrane"/>
    <property type="evidence" value="ECO:0007669"/>
    <property type="project" value="UniProtKB-SubCell"/>
</dbReference>
<accession>A0A1W2B0L6</accession>
<comment type="subcellular location">
    <subcellularLocation>
        <location evidence="1">Cell membrane</location>
        <topology evidence="1">Multi-pass membrane protein</topology>
    </subcellularLocation>
</comment>
<feature type="transmembrane region" description="Helical" evidence="6">
    <location>
        <begin position="64"/>
        <end position="89"/>
    </location>
</feature>
<protein>
    <submittedName>
        <fullName evidence="7">Ribose transport system permease protein</fullName>
    </submittedName>
</protein>
<evidence type="ECO:0000256" key="5">
    <source>
        <dbReference type="ARBA" id="ARBA00023136"/>
    </source>
</evidence>
<keyword evidence="4 6" id="KW-1133">Transmembrane helix</keyword>
<reference evidence="7 8" key="1">
    <citation type="submission" date="2017-04" db="EMBL/GenBank/DDBJ databases">
        <authorList>
            <person name="Afonso C.L."/>
            <person name="Miller P.J."/>
            <person name="Scott M.A."/>
            <person name="Spackman E."/>
            <person name="Goraichik I."/>
            <person name="Dimitrov K.M."/>
            <person name="Suarez D.L."/>
            <person name="Swayne D.E."/>
        </authorList>
    </citation>
    <scope>NUCLEOTIDE SEQUENCE [LARGE SCALE GENOMIC DNA]</scope>
    <source>
        <strain evidence="7 8">DSM 43828</strain>
    </source>
</reference>
<evidence type="ECO:0000313" key="8">
    <source>
        <dbReference type="Proteomes" id="UP000192674"/>
    </source>
</evidence>
<dbReference type="AlphaFoldDB" id="A0A1W2B0L6"/>
<evidence type="ECO:0000256" key="6">
    <source>
        <dbReference type="SAM" id="Phobius"/>
    </source>
</evidence>
<dbReference type="Pfam" id="PF02653">
    <property type="entry name" value="BPD_transp_2"/>
    <property type="match status" value="1"/>
</dbReference>
<sequence length="279" mass="28135">MIVATAARSREAILVVLAAGAVAAQPGTLLSTPGLVRAALIASVAIGLLFVVAAGGMDLSAGPVAAFAVVGLPYGLLVGLACGLVNGLLVARTRIPPYLVTLATCAVLVSAGPRGASGDPTRWFGVPVVVWVAVVIVIAAHIVLTRTRTGLHVYFVGSNADGARLSGIRPGLVRTLVYVTSGVLAALAGALAGPELSPLGTGVRLEFLVLTAVLIGGASLSGGRGTVIGTVLGSVLCVQLLAVMDVLKINEYGQQCVQIAVLLLLAAFNERRQALVRPT</sequence>
<keyword evidence="2" id="KW-1003">Cell membrane</keyword>
<evidence type="ECO:0000256" key="4">
    <source>
        <dbReference type="ARBA" id="ARBA00022989"/>
    </source>
</evidence>
<keyword evidence="3 6" id="KW-0812">Transmembrane</keyword>
<proteinExistence type="predicted"/>
<dbReference type="CDD" id="cd06579">
    <property type="entry name" value="TM_PBP1_transp_AraH_like"/>
    <property type="match status" value="1"/>
</dbReference>
<gene>
    <name evidence="7" type="ORF">SAMN05661093_01270</name>
</gene>
<dbReference type="EMBL" id="FWXV01000001">
    <property type="protein sequence ID" value="SMC66414.1"/>
    <property type="molecule type" value="Genomic_DNA"/>
</dbReference>
<name>A0A1W2B0L6_KIBAR</name>
<feature type="transmembrane region" description="Helical" evidence="6">
    <location>
        <begin position="175"/>
        <end position="193"/>
    </location>
</feature>
<feature type="transmembrane region" description="Helical" evidence="6">
    <location>
        <begin position="123"/>
        <end position="144"/>
    </location>
</feature>
<evidence type="ECO:0000256" key="3">
    <source>
        <dbReference type="ARBA" id="ARBA00022692"/>
    </source>
</evidence>
<dbReference type="RefSeq" id="WP_084425033.1">
    <property type="nucleotide sequence ID" value="NZ_FWXV01000001.1"/>
</dbReference>
<feature type="transmembrane region" description="Helical" evidence="6">
    <location>
        <begin position="95"/>
        <end position="111"/>
    </location>
</feature>
<organism evidence="7 8">
    <name type="scientific">Kibdelosporangium aridum</name>
    <dbReference type="NCBI Taxonomy" id="2030"/>
    <lineage>
        <taxon>Bacteria</taxon>
        <taxon>Bacillati</taxon>
        <taxon>Actinomycetota</taxon>
        <taxon>Actinomycetes</taxon>
        <taxon>Pseudonocardiales</taxon>
        <taxon>Pseudonocardiaceae</taxon>
        <taxon>Kibdelosporangium</taxon>
    </lineage>
</organism>
<dbReference type="InterPro" id="IPR001851">
    <property type="entry name" value="ABC_transp_permease"/>
</dbReference>
<evidence type="ECO:0000256" key="1">
    <source>
        <dbReference type="ARBA" id="ARBA00004651"/>
    </source>
</evidence>
<feature type="transmembrane region" description="Helical" evidence="6">
    <location>
        <begin position="205"/>
        <end position="221"/>
    </location>
</feature>
<evidence type="ECO:0000256" key="2">
    <source>
        <dbReference type="ARBA" id="ARBA00022475"/>
    </source>
</evidence>
<dbReference type="OrthoDB" id="9808136at2"/>
<evidence type="ECO:0000313" key="7">
    <source>
        <dbReference type="EMBL" id="SMC66414.1"/>
    </source>
</evidence>
<dbReference type="Proteomes" id="UP000192674">
    <property type="component" value="Unassembled WGS sequence"/>
</dbReference>
<keyword evidence="8" id="KW-1185">Reference proteome</keyword>
<keyword evidence="5 6" id="KW-0472">Membrane</keyword>
<dbReference type="PANTHER" id="PTHR32196:SF72">
    <property type="entry name" value="RIBOSE IMPORT PERMEASE PROTEIN RBSC"/>
    <property type="match status" value="1"/>
</dbReference>
<dbReference type="PANTHER" id="PTHR32196">
    <property type="entry name" value="ABC TRANSPORTER PERMEASE PROTEIN YPHD-RELATED-RELATED"/>
    <property type="match status" value="1"/>
</dbReference>
<feature type="transmembrane region" description="Helical" evidence="6">
    <location>
        <begin position="34"/>
        <end position="52"/>
    </location>
</feature>
<dbReference type="GO" id="GO:0022857">
    <property type="term" value="F:transmembrane transporter activity"/>
    <property type="evidence" value="ECO:0007669"/>
    <property type="project" value="InterPro"/>
</dbReference>